<evidence type="ECO:0000256" key="4">
    <source>
        <dbReference type="ARBA" id="ARBA00022989"/>
    </source>
</evidence>
<sequence length="306" mass="33541">MDNKYATRDQLPPFGAGKAYPAPLHAPEDYIVDFESDTDPLRSQNWPLKRKLLVAAILGYTTYTTGWSSSIFSPAVSIVSSQYGVSSEVGTLGVSLFIFGFATGPVLWAPASELYGRRAPIIISMLGYTIFEFAVATGKDIQTVLICRFWCGFFGACPVSVVPAVFADLFSNTTRGLAMTAYSLSVSTSPLLSPVVGGFVVANKSLGWRWTQYITGIMAATALLLNIFLLRETYSPRILKIKVVSIRIPHHNRILKLRSSAEMAQFVGSRFNPKLSAKVTALARFMAFSRTDKIGRALRRSKQAIT</sequence>
<keyword evidence="2" id="KW-0813">Transport</keyword>
<evidence type="ECO:0000256" key="1">
    <source>
        <dbReference type="ARBA" id="ARBA00004141"/>
    </source>
</evidence>
<keyword evidence="4 7" id="KW-1133">Transmembrane helix</keyword>
<dbReference type="GeneID" id="8107022"/>
<name>B8MKY3_TALSN</name>
<dbReference type="PANTHER" id="PTHR23502:SF31">
    <property type="entry name" value="POLYAMINE TRANSPORTER 1"/>
    <property type="match status" value="1"/>
</dbReference>
<reference evidence="10" key="1">
    <citation type="journal article" date="2015" name="Genome Announc.">
        <title>Genome sequence of the AIDS-associated pathogen Penicillium marneffei (ATCC18224) and its near taxonomic relative Talaromyces stipitatus (ATCC10500).</title>
        <authorList>
            <person name="Nierman W.C."/>
            <person name="Fedorova-Abrams N.D."/>
            <person name="Andrianopoulos A."/>
        </authorList>
    </citation>
    <scope>NUCLEOTIDE SEQUENCE [LARGE SCALE GENOMIC DNA]</scope>
    <source>
        <strain evidence="10">ATCC 10500 / CBS 375.48 / QM 6759 / NRRL 1006</strain>
    </source>
</reference>
<dbReference type="PROSITE" id="PS50850">
    <property type="entry name" value="MFS"/>
    <property type="match status" value="1"/>
</dbReference>
<dbReference type="OMA" id="IGWNEND"/>
<keyword evidence="10" id="KW-1185">Reference proteome</keyword>
<dbReference type="OrthoDB" id="9986881at2759"/>
<organism evidence="9 10">
    <name type="scientific">Talaromyces stipitatus (strain ATCC 10500 / CBS 375.48 / QM 6759 / NRRL 1006)</name>
    <name type="common">Penicillium stipitatum</name>
    <dbReference type="NCBI Taxonomy" id="441959"/>
    <lineage>
        <taxon>Eukaryota</taxon>
        <taxon>Fungi</taxon>
        <taxon>Dikarya</taxon>
        <taxon>Ascomycota</taxon>
        <taxon>Pezizomycotina</taxon>
        <taxon>Eurotiomycetes</taxon>
        <taxon>Eurotiomycetidae</taxon>
        <taxon>Eurotiales</taxon>
        <taxon>Trichocomaceae</taxon>
        <taxon>Talaromyces</taxon>
        <taxon>Talaromyces sect. Talaromyces</taxon>
    </lineage>
</organism>
<keyword evidence="5 7" id="KW-0472">Membrane</keyword>
<comment type="subcellular location">
    <subcellularLocation>
        <location evidence="1">Membrane</location>
        <topology evidence="1">Multi-pass membrane protein</topology>
    </subcellularLocation>
</comment>
<feature type="domain" description="Major facilitator superfamily (MFS) profile" evidence="8">
    <location>
        <begin position="54"/>
        <end position="306"/>
    </location>
</feature>
<dbReference type="Pfam" id="PF07690">
    <property type="entry name" value="MFS_1"/>
    <property type="match status" value="1"/>
</dbReference>
<evidence type="ECO:0000256" key="3">
    <source>
        <dbReference type="ARBA" id="ARBA00022692"/>
    </source>
</evidence>
<dbReference type="PhylomeDB" id="B8MKY3"/>
<evidence type="ECO:0000256" key="7">
    <source>
        <dbReference type="SAM" id="Phobius"/>
    </source>
</evidence>
<proteinExistence type="predicted"/>
<evidence type="ECO:0000256" key="5">
    <source>
        <dbReference type="ARBA" id="ARBA00023136"/>
    </source>
</evidence>
<dbReference type="InterPro" id="IPR020846">
    <property type="entry name" value="MFS_dom"/>
</dbReference>
<evidence type="ECO:0000313" key="10">
    <source>
        <dbReference type="Proteomes" id="UP000001745"/>
    </source>
</evidence>
<feature type="region of interest" description="Disordered" evidence="6">
    <location>
        <begin position="1"/>
        <end position="20"/>
    </location>
</feature>
<dbReference type="InterPro" id="IPR011701">
    <property type="entry name" value="MFS"/>
</dbReference>
<dbReference type="InParanoid" id="B8MKY3"/>
<dbReference type="PANTHER" id="PTHR23502">
    <property type="entry name" value="MAJOR FACILITATOR SUPERFAMILY"/>
    <property type="match status" value="1"/>
</dbReference>
<dbReference type="RefSeq" id="XP_002485352.1">
    <property type="nucleotide sequence ID" value="XM_002485307.1"/>
</dbReference>
<feature type="transmembrane region" description="Helical" evidence="7">
    <location>
        <begin position="213"/>
        <end position="230"/>
    </location>
</feature>
<evidence type="ECO:0000313" key="9">
    <source>
        <dbReference type="EMBL" id="EED15399.1"/>
    </source>
</evidence>
<feature type="transmembrane region" description="Helical" evidence="7">
    <location>
        <begin position="143"/>
        <end position="167"/>
    </location>
</feature>
<gene>
    <name evidence="9" type="ORF">TSTA_048400</name>
</gene>
<feature type="transmembrane region" description="Helical" evidence="7">
    <location>
        <begin position="52"/>
        <end position="72"/>
    </location>
</feature>
<dbReference type="AlphaFoldDB" id="B8MKY3"/>
<feature type="transmembrane region" description="Helical" evidence="7">
    <location>
        <begin position="92"/>
        <end position="109"/>
    </location>
</feature>
<dbReference type="HOGENOM" id="CLU_909668_0_0_1"/>
<dbReference type="EMBL" id="EQ962657">
    <property type="protein sequence ID" value="EED15399.1"/>
    <property type="molecule type" value="Genomic_DNA"/>
</dbReference>
<dbReference type="Proteomes" id="UP000001745">
    <property type="component" value="Unassembled WGS sequence"/>
</dbReference>
<dbReference type="GO" id="GO:0005886">
    <property type="term" value="C:plasma membrane"/>
    <property type="evidence" value="ECO:0007669"/>
    <property type="project" value="TreeGrafter"/>
</dbReference>
<dbReference type="Gene3D" id="1.20.1250.20">
    <property type="entry name" value="MFS general substrate transporter like domains"/>
    <property type="match status" value="1"/>
</dbReference>
<evidence type="ECO:0000259" key="8">
    <source>
        <dbReference type="PROSITE" id="PS50850"/>
    </source>
</evidence>
<evidence type="ECO:0000256" key="6">
    <source>
        <dbReference type="SAM" id="MobiDB-lite"/>
    </source>
</evidence>
<accession>B8MKY3</accession>
<dbReference type="eggNOG" id="KOG0255">
    <property type="taxonomic scope" value="Eukaryota"/>
</dbReference>
<dbReference type="STRING" id="441959.B8MKY3"/>
<dbReference type="SUPFAM" id="SSF103473">
    <property type="entry name" value="MFS general substrate transporter"/>
    <property type="match status" value="1"/>
</dbReference>
<dbReference type="VEuPathDB" id="FungiDB:TSTA_048400"/>
<dbReference type="InterPro" id="IPR036259">
    <property type="entry name" value="MFS_trans_sf"/>
</dbReference>
<evidence type="ECO:0000256" key="2">
    <source>
        <dbReference type="ARBA" id="ARBA00022448"/>
    </source>
</evidence>
<keyword evidence="3 7" id="KW-0812">Transmembrane</keyword>
<protein>
    <submittedName>
        <fullName evidence="9">Bicyclomycin resistance protein, putative</fullName>
    </submittedName>
</protein>
<dbReference type="GO" id="GO:0022857">
    <property type="term" value="F:transmembrane transporter activity"/>
    <property type="evidence" value="ECO:0007669"/>
    <property type="project" value="InterPro"/>
</dbReference>